<protein>
    <recommendedName>
        <fullName evidence="7">Glycosyltransferase 2-like domain-containing protein</fullName>
    </recommendedName>
</protein>
<dbReference type="PANTHER" id="PTHR43179:SF12">
    <property type="entry name" value="GALACTOFURANOSYLTRANSFERASE GLFT2"/>
    <property type="match status" value="1"/>
</dbReference>
<evidence type="ECO:0000256" key="2">
    <source>
        <dbReference type="ARBA" id="ARBA00022676"/>
    </source>
</evidence>
<dbReference type="Proteomes" id="UP000239089">
    <property type="component" value="Unassembled WGS sequence"/>
</dbReference>
<dbReference type="SUPFAM" id="SSF53448">
    <property type="entry name" value="Nucleotide-diphospho-sugar transferases"/>
    <property type="match status" value="1"/>
</dbReference>
<dbReference type="EMBL" id="NHSJ01000075">
    <property type="protein sequence ID" value="PPQ30568.1"/>
    <property type="molecule type" value="Genomic_DNA"/>
</dbReference>
<keyword evidence="2" id="KW-0328">Glycosyltransferase</keyword>
<feature type="compositionally biased region" description="Basic and acidic residues" evidence="4">
    <location>
        <begin position="58"/>
        <end position="68"/>
    </location>
</feature>
<organism evidence="5 6">
    <name type="scientific">Rhodoblastus sphagnicola</name>
    <dbReference type="NCBI Taxonomy" id="333368"/>
    <lineage>
        <taxon>Bacteria</taxon>
        <taxon>Pseudomonadati</taxon>
        <taxon>Pseudomonadota</taxon>
        <taxon>Alphaproteobacteria</taxon>
        <taxon>Hyphomicrobiales</taxon>
        <taxon>Rhodoblastaceae</taxon>
        <taxon>Rhodoblastus</taxon>
    </lineage>
</organism>
<evidence type="ECO:0000256" key="3">
    <source>
        <dbReference type="ARBA" id="ARBA00022679"/>
    </source>
</evidence>
<feature type="region of interest" description="Disordered" evidence="4">
    <location>
        <begin position="1"/>
        <end position="68"/>
    </location>
</feature>
<dbReference type="CDD" id="cd04186">
    <property type="entry name" value="GT_2_like_c"/>
    <property type="match status" value="1"/>
</dbReference>
<dbReference type="InterPro" id="IPR029044">
    <property type="entry name" value="Nucleotide-diphossugar_trans"/>
</dbReference>
<dbReference type="PANTHER" id="PTHR43179">
    <property type="entry name" value="RHAMNOSYLTRANSFERASE WBBL"/>
    <property type="match status" value="1"/>
</dbReference>
<name>A0A2S6N7I2_9HYPH</name>
<evidence type="ECO:0000313" key="6">
    <source>
        <dbReference type="Proteomes" id="UP000239089"/>
    </source>
</evidence>
<reference evidence="5 6" key="1">
    <citation type="journal article" date="2018" name="Arch. Microbiol.">
        <title>New insights into the metabolic potential of the phototrophic purple bacterium Rhodopila globiformis DSM 161(T) from its draft genome sequence and evidence for a vanadium-dependent nitrogenase.</title>
        <authorList>
            <person name="Imhoff J.F."/>
            <person name="Rahn T."/>
            <person name="Kunzel S."/>
            <person name="Neulinger S.C."/>
        </authorList>
    </citation>
    <scope>NUCLEOTIDE SEQUENCE [LARGE SCALE GENOMIC DNA]</scope>
    <source>
        <strain evidence="5 6">DSM 16996</strain>
    </source>
</reference>
<evidence type="ECO:0008006" key="7">
    <source>
        <dbReference type="Google" id="ProtNLM"/>
    </source>
</evidence>
<dbReference type="GO" id="GO:0016757">
    <property type="term" value="F:glycosyltransferase activity"/>
    <property type="evidence" value="ECO:0007669"/>
    <property type="project" value="UniProtKB-KW"/>
</dbReference>
<keyword evidence="6" id="KW-1185">Reference proteome</keyword>
<gene>
    <name evidence="5" type="ORF">CCR94_12210</name>
</gene>
<accession>A0A2S6N7I2</accession>
<dbReference type="Pfam" id="PF13641">
    <property type="entry name" value="Glyco_tranf_2_3"/>
    <property type="match status" value="1"/>
</dbReference>
<evidence type="ECO:0000256" key="1">
    <source>
        <dbReference type="ARBA" id="ARBA00006739"/>
    </source>
</evidence>
<sequence>MDVFSGAQSRAGLSVSQRQRGRSRNGSPEGRHRLPVRAGFVARTVVPPRSSGRGLTAPRDEASREKHSCPLNSGVRFMTISAAGDETLTVAIVHYNTPELTARCLSSALRVLREGLPGAFRIVVVDNCSENEKFEALRAAVAQLDAPELLLVRSCINGGFGLGCMTALNYSAGKFIALVNSDTQFDDDCFSPLIAHLQDHPDIGVIGAQQLSEAGAPVRSVGFNESFLTRLKPRRKHALSAAAPADVDYLFGAFMMFRREAFAQCGGFDPTIFLFYEEMDVCHRLRANGWRVVFFPGASYRHLGQGSVSALSDTKPESDLSLFYVIRKNDGYWAWRLMAVSKLLSYSLRAPFNARARKMLRRLLAMGPPQALSLRVGQTCNFDYINR</sequence>
<proteinExistence type="inferred from homology"/>
<evidence type="ECO:0000256" key="4">
    <source>
        <dbReference type="SAM" id="MobiDB-lite"/>
    </source>
</evidence>
<evidence type="ECO:0000313" key="5">
    <source>
        <dbReference type="EMBL" id="PPQ30568.1"/>
    </source>
</evidence>
<dbReference type="Gene3D" id="3.90.550.10">
    <property type="entry name" value="Spore Coat Polysaccharide Biosynthesis Protein SpsA, Chain A"/>
    <property type="match status" value="1"/>
</dbReference>
<comment type="similarity">
    <text evidence="1">Belongs to the glycosyltransferase 2 family.</text>
</comment>
<comment type="caution">
    <text evidence="5">The sequence shown here is derived from an EMBL/GenBank/DDBJ whole genome shotgun (WGS) entry which is preliminary data.</text>
</comment>
<dbReference type="AlphaFoldDB" id="A0A2S6N7I2"/>
<keyword evidence="3" id="KW-0808">Transferase</keyword>